<evidence type="ECO:0000313" key="2">
    <source>
        <dbReference type="EMBL" id="MBB2157054.1"/>
    </source>
</evidence>
<proteinExistence type="predicted"/>
<keyword evidence="1" id="KW-0812">Transmembrane</keyword>
<feature type="transmembrane region" description="Helical" evidence="1">
    <location>
        <begin position="41"/>
        <end position="62"/>
    </location>
</feature>
<reference evidence="2 3" key="1">
    <citation type="submission" date="2020-04" db="EMBL/GenBank/DDBJ databases">
        <title>Description of novel Gluconacetobacter.</title>
        <authorList>
            <person name="Sombolestani A."/>
        </authorList>
    </citation>
    <scope>NUCLEOTIDE SEQUENCE [LARGE SCALE GENOMIC DNA]</scope>
    <source>
        <strain evidence="2 3">LMG 7603</strain>
    </source>
</reference>
<dbReference type="EMBL" id="JABEQG010000023">
    <property type="protein sequence ID" value="MBB2157054.1"/>
    <property type="molecule type" value="Genomic_DNA"/>
</dbReference>
<dbReference type="Proteomes" id="UP000550787">
    <property type="component" value="Unassembled WGS sequence"/>
</dbReference>
<sequence length="90" mass="8918">MNRRISIAARIAAGTAGGYGVAALVAVAVACWWPADRAQASVAGTLAALLAWPAIVMACFHAGSATRAWAGLGGTAIVLLAAAMGAGWRP</sequence>
<evidence type="ECO:0008006" key="4">
    <source>
        <dbReference type="Google" id="ProtNLM"/>
    </source>
</evidence>
<evidence type="ECO:0000256" key="1">
    <source>
        <dbReference type="SAM" id="Phobius"/>
    </source>
</evidence>
<keyword evidence="1" id="KW-1133">Transmembrane helix</keyword>
<comment type="caution">
    <text evidence="2">The sequence shown here is derived from an EMBL/GenBank/DDBJ whole genome shotgun (WGS) entry which is preliminary data.</text>
</comment>
<dbReference type="AlphaFoldDB" id="A0A7W4I6C0"/>
<protein>
    <recommendedName>
        <fullName evidence="4">Iron uptake protein</fullName>
    </recommendedName>
</protein>
<feature type="transmembrane region" description="Helical" evidence="1">
    <location>
        <begin position="12"/>
        <end position="35"/>
    </location>
</feature>
<feature type="transmembrane region" description="Helical" evidence="1">
    <location>
        <begin position="69"/>
        <end position="88"/>
    </location>
</feature>
<dbReference type="RefSeq" id="WP_012228420.1">
    <property type="nucleotide sequence ID" value="NZ_JABEQG010000023.1"/>
</dbReference>
<dbReference type="PROSITE" id="PS51257">
    <property type="entry name" value="PROKAR_LIPOPROTEIN"/>
    <property type="match status" value="1"/>
</dbReference>
<organism evidence="2 3">
    <name type="scientific">Gluconacetobacter diazotrophicus</name>
    <name type="common">Acetobacter diazotrophicus</name>
    <dbReference type="NCBI Taxonomy" id="33996"/>
    <lineage>
        <taxon>Bacteria</taxon>
        <taxon>Pseudomonadati</taxon>
        <taxon>Pseudomonadota</taxon>
        <taxon>Alphaproteobacteria</taxon>
        <taxon>Acetobacterales</taxon>
        <taxon>Acetobacteraceae</taxon>
        <taxon>Gluconacetobacter</taxon>
    </lineage>
</organism>
<accession>A0A7W4I6C0</accession>
<gene>
    <name evidence="2" type="ORF">HLH33_12160</name>
</gene>
<evidence type="ECO:0000313" key="3">
    <source>
        <dbReference type="Proteomes" id="UP000550787"/>
    </source>
</evidence>
<keyword evidence="1" id="KW-0472">Membrane</keyword>
<name>A0A7W4I6C0_GLUDI</name>